<dbReference type="PANTHER" id="PTHR39335:SF1">
    <property type="entry name" value="BLL4220 PROTEIN"/>
    <property type="match status" value="1"/>
</dbReference>
<dbReference type="GO" id="GO:0043448">
    <property type="term" value="P:alkane catabolic process"/>
    <property type="evidence" value="ECO:0007669"/>
    <property type="project" value="TreeGrafter"/>
</dbReference>
<evidence type="ECO:0000313" key="2">
    <source>
        <dbReference type="EMBL" id="WLS47148.1"/>
    </source>
</evidence>
<feature type="compositionally biased region" description="Low complexity" evidence="1">
    <location>
        <begin position="45"/>
        <end position="67"/>
    </location>
</feature>
<evidence type="ECO:0000313" key="3">
    <source>
        <dbReference type="Proteomes" id="UP001235874"/>
    </source>
</evidence>
<dbReference type="Proteomes" id="UP001235874">
    <property type="component" value="Chromosome"/>
</dbReference>
<protein>
    <recommendedName>
        <fullName evidence="4">Lipoprotein</fullName>
    </recommendedName>
</protein>
<dbReference type="RefSeq" id="WP_306273213.1">
    <property type="nucleotide sequence ID" value="NZ_CP130472.1"/>
</dbReference>
<accession>A0AAJ6HY14</accession>
<dbReference type="KEGG" id="mprn:Q3V37_07870"/>
<organism evidence="2 3">
    <name type="scientific">Micromonospora profundi</name>
    <dbReference type="NCBI Taxonomy" id="1420889"/>
    <lineage>
        <taxon>Bacteria</taxon>
        <taxon>Bacillati</taxon>
        <taxon>Actinomycetota</taxon>
        <taxon>Actinomycetes</taxon>
        <taxon>Micromonosporales</taxon>
        <taxon>Micromonosporaceae</taxon>
        <taxon>Micromonospora</taxon>
    </lineage>
</organism>
<dbReference type="Pfam" id="PF03640">
    <property type="entry name" value="Lipoprotein_15"/>
    <property type="match status" value="2"/>
</dbReference>
<dbReference type="PANTHER" id="PTHR39335">
    <property type="entry name" value="BLL4220 PROTEIN"/>
    <property type="match status" value="1"/>
</dbReference>
<feature type="region of interest" description="Disordered" evidence="1">
    <location>
        <begin position="44"/>
        <end position="68"/>
    </location>
</feature>
<dbReference type="EMBL" id="CP130472">
    <property type="protein sequence ID" value="WLS47148.1"/>
    <property type="molecule type" value="Genomic_DNA"/>
</dbReference>
<dbReference type="InterPro" id="IPR005297">
    <property type="entry name" value="Lipoprotein_repeat"/>
</dbReference>
<evidence type="ECO:0008006" key="4">
    <source>
        <dbReference type="Google" id="ProtNLM"/>
    </source>
</evidence>
<gene>
    <name evidence="2" type="ORF">Q3V37_07870</name>
</gene>
<sequence>MDAERLPDVLEAERTWEIPKMMRKHLVPLVAVMAAGTVALSACSSTPEAPAPARASAPAGGEATAPANDAVGGDLALLSGTAKSNNSAANTGDWAVPNGGVAAGAARQSSQRWVQLTASRAGDLNPVVVNGAGLTLYRFDKDSNNPPTSTCNGECAQTWPPVTVAPGGKIFIAGIKKSKVGTVRRADGTRQVTIGGWPVYRFAKDTKRGDTLGQGVGGTWFGVTPAGGKAGAPEGGQETPGTGNGTTPPATSAVFFDEANFSDNGASQGVAGNGCQNLARPGVASSVAALGSLKIWAGRDCTGRSQVIDGDVADLATIGFDEAVVSVRFN</sequence>
<proteinExistence type="predicted"/>
<reference evidence="2 3" key="1">
    <citation type="submission" date="2023-07" db="EMBL/GenBank/DDBJ databases">
        <title>Micromonospora profundi TRM 95458 converts glycerol to a new osmotic compound.</title>
        <authorList>
            <person name="Lu D."/>
        </authorList>
    </citation>
    <scope>NUCLEOTIDE SEQUENCE [LARGE SCALE GENOMIC DNA]</scope>
    <source>
        <strain evidence="2 3">TRM95458</strain>
    </source>
</reference>
<evidence type="ECO:0000256" key="1">
    <source>
        <dbReference type="SAM" id="MobiDB-lite"/>
    </source>
</evidence>
<feature type="compositionally biased region" description="Low complexity" evidence="1">
    <location>
        <begin position="235"/>
        <end position="248"/>
    </location>
</feature>
<dbReference type="AlphaFoldDB" id="A0AAJ6HY14"/>
<keyword evidence="3" id="KW-1185">Reference proteome</keyword>
<feature type="region of interest" description="Disordered" evidence="1">
    <location>
        <begin position="227"/>
        <end position="248"/>
    </location>
</feature>
<name>A0AAJ6HY14_9ACTN</name>